<sequence length="418" mass="46347">MTYESASSGPGEQFRLSRIRPDVPRANMVSPTTHYSAPMWDVPQPRHFRLPRFETSIIAVSAICIALSIYGYISLSDVSTTAYLAFLASFPLIVVLGFFIHLDRHEPEPLWTKIVAFVWGAGVAIVGASMLNSALLLNATLVLGDEMEAMRWTAVYVAPPVEETLKALGVLFIILARRSTIHSLIDGIVYAGFSGAGFAFIENIQYFLQASQEGSAALTVTVILRGVFSPFLHPMATSFTGLALAFALIRLRSWLPRTIVSLLGLSIAMYVHGLWNYAGTSEATSFITNYLFVEIPLFVGWMIVLTWISRRELKTVREGLIPYVQAGWVLPAEVVMVSEKAGRRTAMNWVKPAGKDAQKAMRRFLSHLAALGLDQKLQERLGADDSRIELDRQLVAQVSQDRQFFLNAMTQTTLNNAR</sequence>
<keyword evidence="1" id="KW-0812">Transmembrane</keyword>
<feature type="transmembrane region" description="Helical" evidence="1">
    <location>
        <begin position="290"/>
        <end position="308"/>
    </location>
</feature>
<keyword evidence="3" id="KW-1185">Reference proteome</keyword>
<dbReference type="Proteomes" id="UP000003994">
    <property type="component" value="Unassembled WGS sequence"/>
</dbReference>
<feature type="transmembrane region" description="Helical" evidence="1">
    <location>
        <begin position="56"/>
        <end position="75"/>
    </location>
</feature>
<accession>K0YS42</accession>
<proteinExistence type="predicted"/>
<keyword evidence="1" id="KW-1133">Transmembrane helix</keyword>
<dbReference type="InterPro" id="IPR026898">
    <property type="entry name" value="PrsW"/>
</dbReference>
<dbReference type="PANTHER" id="PTHR36844">
    <property type="entry name" value="PROTEASE PRSW"/>
    <property type="match status" value="1"/>
</dbReference>
<feature type="transmembrane region" description="Helical" evidence="1">
    <location>
        <begin position="188"/>
        <end position="208"/>
    </location>
</feature>
<name>K0YS42_9ACTO</name>
<dbReference type="eggNOG" id="COG2339">
    <property type="taxonomic scope" value="Bacteria"/>
</dbReference>
<keyword evidence="1" id="KW-0472">Membrane</keyword>
<evidence type="ECO:0000313" key="3">
    <source>
        <dbReference type="Proteomes" id="UP000003994"/>
    </source>
</evidence>
<dbReference type="EMBL" id="AGWQ01000006">
    <property type="protein sequence ID" value="EJZ86293.1"/>
    <property type="molecule type" value="Genomic_DNA"/>
</dbReference>
<feature type="transmembrane region" description="Helical" evidence="1">
    <location>
        <begin position="259"/>
        <end position="278"/>
    </location>
</feature>
<organism evidence="2 3">
    <name type="scientific">Schaalia turicensis ACS-279-V-Col4</name>
    <dbReference type="NCBI Taxonomy" id="883077"/>
    <lineage>
        <taxon>Bacteria</taxon>
        <taxon>Bacillati</taxon>
        <taxon>Actinomycetota</taxon>
        <taxon>Actinomycetes</taxon>
        <taxon>Actinomycetales</taxon>
        <taxon>Actinomycetaceae</taxon>
        <taxon>Schaalia</taxon>
    </lineage>
</organism>
<dbReference type="GO" id="GO:0008233">
    <property type="term" value="F:peptidase activity"/>
    <property type="evidence" value="ECO:0007669"/>
    <property type="project" value="InterPro"/>
</dbReference>
<feature type="transmembrane region" description="Helical" evidence="1">
    <location>
        <begin position="157"/>
        <end position="176"/>
    </location>
</feature>
<gene>
    <name evidence="2" type="ORF">HMPREF9241_00918</name>
</gene>
<reference evidence="2 3" key="1">
    <citation type="submission" date="2012-07" db="EMBL/GenBank/DDBJ databases">
        <title>The Genome Sequence of Actinomyces turicensis ACS-279-V-COL4.</title>
        <authorList>
            <consortium name="The Broad Institute Genome Sequencing Platform"/>
            <person name="Earl A."/>
            <person name="Ward D."/>
            <person name="Feldgarden M."/>
            <person name="Gevers D."/>
            <person name="Saerens B."/>
            <person name="Vaneechoutte M."/>
            <person name="Walker B."/>
            <person name="Young S.K."/>
            <person name="Zeng Q."/>
            <person name="Gargeya S."/>
            <person name="Fitzgerald M."/>
            <person name="Haas B."/>
            <person name="Abouelleil A."/>
            <person name="Alvarado L."/>
            <person name="Arachchi H.M."/>
            <person name="Berlin A."/>
            <person name="Chapman S.B."/>
            <person name="Goldberg J."/>
            <person name="Griggs A."/>
            <person name="Gujja S."/>
            <person name="Hansen M."/>
            <person name="Howarth C."/>
            <person name="Imamovic A."/>
            <person name="Larimer J."/>
            <person name="McCowen C."/>
            <person name="Montmayeur A."/>
            <person name="Murphy C."/>
            <person name="Neiman D."/>
            <person name="Pearson M."/>
            <person name="Priest M."/>
            <person name="Roberts A."/>
            <person name="Saif S."/>
            <person name="Shea T."/>
            <person name="Sisk P."/>
            <person name="Sykes S."/>
            <person name="Wortman J."/>
            <person name="Nusbaum C."/>
            <person name="Birren B."/>
        </authorList>
    </citation>
    <scope>NUCLEOTIDE SEQUENCE [LARGE SCALE GENOMIC DNA]</scope>
    <source>
        <strain evidence="2 3">ACS-279-V-Col4</strain>
    </source>
</reference>
<dbReference type="HOGENOM" id="CLU_029195_0_0_11"/>
<feature type="transmembrane region" description="Helical" evidence="1">
    <location>
        <begin position="114"/>
        <end position="137"/>
    </location>
</feature>
<dbReference type="Pfam" id="PF13367">
    <property type="entry name" value="PrsW-protease"/>
    <property type="match status" value="1"/>
</dbReference>
<dbReference type="PATRIC" id="fig|883077.3.peg.924"/>
<dbReference type="RefSeq" id="WP_006681123.1">
    <property type="nucleotide sequence ID" value="NZ_JH815209.1"/>
</dbReference>
<dbReference type="AlphaFoldDB" id="K0YS42"/>
<protein>
    <recommendedName>
        <fullName evidence="4">PrsW family intramembrane metalloprotease</fullName>
    </recommendedName>
</protein>
<feature type="transmembrane region" description="Helical" evidence="1">
    <location>
        <begin position="228"/>
        <end position="247"/>
    </location>
</feature>
<dbReference type="STRING" id="883077.HMPREF9241_00918"/>
<evidence type="ECO:0000313" key="2">
    <source>
        <dbReference type="EMBL" id="EJZ86293.1"/>
    </source>
</evidence>
<dbReference type="PANTHER" id="PTHR36844:SF1">
    <property type="entry name" value="PROTEASE PRSW"/>
    <property type="match status" value="1"/>
</dbReference>
<feature type="transmembrane region" description="Helical" evidence="1">
    <location>
        <begin position="81"/>
        <end position="102"/>
    </location>
</feature>
<evidence type="ECO:0008006" key="4">
    <source>
        <dbReference type="Google" id="ProtNLM"/>
    </source>
</evidence>
<comment type="caution">
    <text evidence="2">The sequence shown here is derived from an EMBL/GenBank/DDBJ whole genome shotgun (WGS) entry which is preliminary data.</text>
</comment>
<evidence type="ECO:0000256" key="1">
    <source>
        <dbReference type="SAM" id="Phobius"/>
    </source>
</evidence>